<keyword evidence="3" id="KW-0472">Membrane</keyword>
<accession>A0ABR3V2W9</accession>
<feature type="transmembrane region" description="Helical" evidence="3">
    <location>
        <begin position="171"/>
        <end position="192"/>
    </location>
</feature>
<dbReference type="Proteomes" id="UP001586593">
    <property type="component" value="Unassembled WGS sequence"/>
</dbReference>
<feature type="transmembrane region" description="Helical" evidence="3">
    <location>
        <begin position="282"/>
        <end position="300"/>
    </location>
</feature>
<reference evidence="5 6" key="1">
    <citation type="journal article" date="2024" name="Commun. Biol.">
        <title>Comparative genomic analysis of thermophilic fungi reveals convergent evolutionary adaptations and gene losses.</title>
        <authorList>
            <person name="Steindorff A.S."/>
            <person name="Aguilar-Pontes M.V."/>
            <person name="Robinson A.J."/>
            <person name="Andreopoulos B."/>
            <person name="LaButti K."/>
            <person name="Kuo A."/>
            <person name="Mondo S."/>
            <person name="Riley R."/>
            <person name="Otillar R."/>
            <person name="Haridas S."/>
            <person name="Lipzen A."/>
            <person name="Grimwood J."/>
            <person name="Schmutz J."/>
            <person name="Clum A."/>
            <person name="Reid I.D."/>
            <person name="Moisan M.C."/>
            <person name="Butler G."/>
            <person name="Nguyen T.T.M."/>
            <person name="Dewar K."/>
            <person name="Conant G."/>
            <person name="Drula E."/>
            <person name="Henrissat B."/>
            <person name="Hansel C."/>
            <person name="Singer S."/>
            <person name="Hutchinson M.I."/>
            <person name="de Vries R.P."/>
            <person name="Natvig D.O."/>
            <person name="Powell A.J."/>
            <person name="Tsang A."/>
            <person name="Grigoriev I.V."/>
        </authorList>
    </citation>
    <scope>NUCLEOTIDE SEQUENCE [LARGE SCALE GENOMIC DNA]</scope>
    <source>
        <strain evidence="5 6">ATCC 24622</strain>
    </source>
</reference>
<proteinExistence type="inferred from homology"/>
<evidence type="ECO:0000259" key="4">
    <source>
        <dbReference type="Pfam" id="PF06738"/>
    </source>
</evidence>
<comment type="similarity">
    <text evidence="1">Belongs to the ThrE exporter (TC 2.A.79) family.</text>
</comment>
<sequence length="421" mass="47237">MRITVHIAEIISRHRYLVKLCRALMMYGAPTHRLEAYMAMSARVLGIEGQFLYLPGCMVVSFDDSSTHTTEVKIVRVAQGVDLGRLRDVHQIYKEVVHDRIGVEEATQRLDAVFARPPKYNNLVRVAMYGLASVTVAPFAFEGRFIDLPIAFALGALIGLLQLVLAPNNELFSNIFEISAAVVTSFLARAFGSIRGGHLFCFSALAQSSIALILPGYMVLCASLELQSHNIVSGSVRMVYAMIYSLFLGYGITIGSVLYGYIDRNAVSDVHCRDPLSNNKNWGLLFVPLFTLCLCVVNQAKWKQMPVMLGISLAGWSVNSYSSTYFRHNAQISNTLGAFCVGVLANLYSRLSRHVENFCLDLWELRIEPLLRRRSRYYRRRNRQRHARDASTSSSFPLRPYGRRRGSPRRGPPQTADLEAV</sequence>
<evidence type="ECO:0000313" key="5">
    <source>
        <dbReference type="EMBL" id="KAL1836129.1"/>
    </source>
</evidence>
<evidence type="ECO:0000256" key="1">
    <source>
        <dbReference type="ARBA" id="ARBA00034125"/>
    </source>
</evidence>
<feature type="domain" description="Threonine/serine exporter-like N-terminal" evidence="4">
    <location>
        <begin position="15"/>
        <end position="258"/>
    </location>
</feature>
<dbReference type="InterPro" id="IPR010619">
    <property type="entry name" value="ThrE-like_N"/>
</dbReference>
<dbReference type="InterPro" id="IPR051361">
    <property type="entry name" value="ThrE/Ser_Exporter"/>
</dbReference>
<feature type="transmembrane region" description="Helical" evidence="3">
    <location>
        <begin position="199"/>
        <end position="218"/>
    </location>
</feature>
<organism evidence="5 6">
    <name type="scientific">Phialemonium thermophilum</name>
    <dbReference type="NCBI Taxonomy" id="223376"/>
    <lineage>
        <taxon>Eukaryota</taxon>
        <taxon>Fungi</taxon>
        <taxon>Dikarya</taxon>
        <taxon>Ascomycota</taxon>
        <taxon>Pezizomycotina</taxon>
        <taxon>Sordariomycetes</taxon>
        <taxon>Sordariomycetidae</taxon>
        <taxon>Cephalothecales</taxon>
        <taxon>Cephalothecaceae</taxon>
        <taxon>Phialemonium</taxon>
    </lineage>
</organism>
<evidence type="ECO:0000256" key="3">
    <source>
        <dbReference type="SAM" id="Phobius"/>
    </source>
</evidence>
<feature type="transmembrane region" description="Helical" evidence="3">
    <location>
        <begin position="123"/>
        <end position="141"/>
    </location>
</feature>
<dbReference type="PANTHER" id="PTHR31082">
    <property type="entry name" value="PHEROMONE-REGULATED MEMBRANE PROTEIN 10"/>
    <property type="match status" value="1"/>
</dbReference>
<feature type="transmembrane region" description="Helical" evidence="3">
    <location>
        <begin position="148"/>
        <end position="165"/>
    </location>
</feature>
<feature type="region of interest" description="Disordered" evidence="2">
    <location>
        <begin position="382"/>
        <end position="421"/>
    </location>
</feature>
<dbReference type="Pfam" id="PF06738">
    <property type="entry name" value="ThrE"/>
    <property type="match status" value="1"/>
</dbReference>
<dbReference type="EMBL" id="JAZHXJ010002908">
    <property type="protein sequence ID" value="KAL1836129.1"/>
    <property type="molecule type" value="Genomic_DNA"/>
</dbReference>
<evidence type="ECO:0000313" key="6">
    <source>
        <dbReference type="Proteomes" id="UP001586593"/>
    </source>
</evidence>
<evidence type="ECO:0000256" key="2">
    <source>
        <dbReference type="SAM" id="MobiDB-lite"/>
    </source>
</evidence>
<feature type="transmembrane region" description="Helical" evidence="3">
    <location>
        <begin position="238"/>
        <end position="262"/>
    </location>
</feature>
<comment type="caution">
    <text evidence="5">The sequence shown here is derived from an EMBL/GenBank/DDBJ whole genome shotgun (WGS) entry which is preliminary data.</text>
</comment>
<keyword evidence="3" id="KW-1133">Transmembrane helix</keyword>
<gene>
    <name evidence="5" type="ORF">VTK73DRAFT_5191</name>
</gene>
<dbReference type="PANTHER" id="PTHR31082:SF4">
    <property type="entry name" value="PHEROMONE-REGULATED MEMBRANE PROTEIN 10"/>
    <property type="match status" value="1"/>
</dbReference>
<keyword evidence="6" id="KW-1185">Reference proteome</keyword>
<keyword evidence="3" id="KW-0812">Transmembrane</keyword>
<name>A0ABR3V2W9_9PEZI</name>
<protein>
    <recommendedName>
        <fullName evidence="4">Threonine/serine exporter-like N-terminal domain-containing protein</fullName>
    </recommendedName>
</protein>